<name>A0A9P6GID3_9PLEO</name>
<dbReference type="PANTHER" id="PTHR28094">
    <property type="entry name" value="MEIOTICALLY UP-REGULATED GENE 113 PROTEIN"/>
    <property type="match status" value="1"/>
</dbReference>
<sequence length="452" mass="51883">MIHQGSRPSISRSTPAAVQQNFEKASRSYLPIRHDRRLPSPTKRPRQQSAATATAMIGANISNNDSIQTPHLQNNRISSPCGRSFSSLGWLKRHQVSCSACKNMNSKERSPEQVIPCAPLASKRQAIPQSREIRAAMVGEEQLGVNGWSTLSVNREAPRDFGSGRDPVSFLPVVENQPDAVHATTFNLGDEYNPEGELVTNSAKFEINATELHNKVRAELERELTPNDSEGYIYILWDPNRPELHKIGKSIESTRRKGQLENQCGLALELVKEVRVDYYYRNERLIQTYLLDRCRPYRCEVCGANHKEWFQIAAESASAAVSLWTKFMNEEAPYDLETRQLRSFAKDLVKRQDRLLADVKYNVEATREHWNRVLSPTFIDRFRFKFNIVRDLLWKFYWQINTMLAWIVAFIASRHPVAFLCIVVSVIGTFISMSDEHNRLRNRSKSSKRRSM</sequence>
<keyword evidence="5" id="KW-1185">Reference proteome</keyword>
<dbReference type="InterPro" id="IPR018306">
    <property type="entry name" value="Phage_T5_Orf172_DNA-bd"/>
</dbReference>
<evidence type="ECO:0000313" key="4">
    <source>
        <dbReference type="EMBL" id="KAF9736262.1"/>
    </source>
</evidence>
<dbReference type="PANTHER" id="PTHR28094:SF2">
    <property type="entry name" value="BACTERIOPHAGE T5 ORF172 DNA-BINDING DOMAIN-CONTAINING PROTEIN"/>
    <property type="match status" value="1"/>
</dbReference>
<feature type="region of interest" description="Disordered" evidence="1">
    <location>
        <begin position="1"/>
        <end position="49"/>
    </location>
</feature>
<dbReference type="AlphaFoldDB" id="A0A9P6GID3"/>
<reference evidence="4" key="1">
    <citation type="journal article" date="2020" name="Mol. Plant Microbe Interact.">
        <title>Genome Sequence of the Biocontrol Agent Coniothyrium minitans strain Conio (IMI 134523).</title>
        <authorList>
            <person name="Patel D."/>
            <person name="Shittu T.A."/>
            <person name="Baroncelli R."/>
            <person name="Muthumeenakshi S."/>
            <person name="Osborne T.H."/>
            <person name="Janganan T.K."/>
            <person name="Sreenivasaprasad S."/>
        </authorList>
    </citation>
    <scope>NUCLEOTIDE SEQUENCE</scope>
    <source>
        <strain evidence="4">Conio</strain>
    </source>
</reference>
<dbReference type="InterPro" id="IPR053006">
    <property type="entry name" value="Meiosis_regulatory"/>
</dbReference>
<dbReference type="Proteomes" id="UP000756921">
    <property type="component" value="Unassembled WGS sequence"/>
</dbReference>
<dbReference type="Pfam" id="PF10544">
    <property type="entry name" value="T5orf172"/>
    <property type="match status" value="1"/>
</dbReference>
<keyword evidence="2" id="KW-0812">Transmembrane</keyword>
<accession>A0A9P6GID3</accession>
<keyword evidence="2" id="KW-1133">Transmembrane helix</keyword>
<dbReference type="OrthoDB" id="3511049at2759"/>
<evidence type="ECO:0000313" key="5">
    <source>
        <dbReference type="Proteomes" id="UP000756921"/>
    </source>
</evidence>
<evidence type="ECO:0000256" key="2">
    <source>
        <dbReference type="SAM" id="Phobius"/>
    </source>
</evidence>
<keyword evidence="2" id="KW-0472">Membrane</keyword>
<dbReference type="EMBL" id="WJXW01000005">
    <property type="protein sequence ID" value="KAF9736262.1"/>
    <property type="molecule type" value="Genomic_DNA"/>
</dbReference>
<comment type="caution">
    <text evidence="4">The sequence shown here is derived from an EMBL/GenBank/DDBJ whole genome shotgun (WGS) entry which is preliminary data.</text>
</comment>
<evidence type="ECO:0000256" key="1">
    <source>
        <dbReference type="SAM" id="MobiDB-lite"/>
    </source>
</evidence>
<evidence type="ECO:0000259" key="3">
    <source>
        <dbReference type="SMART" id="SM00974"/>
    </source>
</evidence>
<dbReference type="SMART" id="SM00974">
    <property type="entry name" value="T5orf172"/>
    <property type="match status" value="1"/>
</dbReference>
<organism evidence="4 5">
    <name type="scientific">Paraphaeosphaeria minitans</name>
    <dbReference type="NCBI Taxonomy" id="565426"/>
    <lineage>
        <taxon>Eukaryota</taxon>
        <taxon>Fungi</taxon>
        <taxon>Dikarya</taxon>
        <taxon>Ascomycota</taxon>
        <taxon>Pezizomycotina</taxon>
        <taxon>Dothideomycetes</taxon>
        <taxon>Pleosporomycetidae</taxon>
        <taxon>Pleosporales</taxon>
        <taxon>Massarineae</taxon>
        <taxon>Didymosphaeriaceae</taxon>
        <taxon>Paraphaeosphaeria</taxon>
    </lineage>
</organism>
<feature type="domain" description="Bacteriophage T5 Orf172 DNA-binding" evidence="3">
    <location>
        <begin position="239"/>
        <end position="324"/>
    </location>
</feature>
<feature type="compositionally biased region" description="Polar residues" evidence="1">
    <location>
        <begin position="1"/>
        <end position="23"/>
    </location>
</feature>
<protein>
    <submittedName>
        <fullName evidence="4">Chitin synthase</fullName>
    </submittedName>
</protein>
<feature type="transmembrane region" description="Helical" evidence="2">
    <location>
        <begin position="417"/>
        <end position="434"/>
    </location>
</feature>
<gene>
    <name evidence="4" type="ORF">PMIN01_06177</name>
</gene>
<proteinExistence type="predicted"/>